<sequence>MNPALKWMPLVVSIALVATGCAREGYYHDRNIDYVEATSSAPLVLPESRDESHYGNTMPVPQASSDFVASEDGFSAPRPEEVTRSRRSGDVERRDIAGDSWLVVNAAPNMVWPQLEDFARRQGMNVTASDPRRGVLETTRGRLSVRSGLRSGSSEVRCEQAGRPHADCLASLNNYLSGQSQTASASALASQQMAYDPDRVRLDYRNDEWLLVLDAEPQQAWAELGYQLESHFNQEDRELLLERNSGARDFVVEYKTRSKREGGFLSTLLSPVTDQSPARLRLTLEPAGSNQTVVRVSNESERDFSSDDTRELLERVAALLR</sequence>
<accession>S2LE33</accession>
<evidence type="ECO:0000256" key="1">
    <source>
        <dbReference type="SAM" id="MobiDB-lite"/>
    </source>
</evidence>
<evidence type="ECO:0000313" key="3">
    <source>
        <dbReference type="Proteomes" id="UP000014463"/>
    </source>
</evidence>
<reference evidence="2 3" key="1">
    <citation type="journal article" date="2013" name="Genome Announc.">
        <title>Draft genome sequence of the moderately halophilic gammaproteobacterium Halomonas anticariensis FP35.</title>
        <authorList>
            <person name="Tahrioui A."/>
            <person name="Quesada E."/>
            <person name="Llamas I."/>
        </authorList>
    </citation>
    <scope>NUCLEOTIDE SEQUENCE [LARGE SCALE GENOMIC DNA]</scope>
    <source>
        <strain evidence="3">DSM 16096 / CECT 5854 / LMG 22089 / FP35</strain>
    </source>
</reference>
<organism evidence="2 3">
    <name type="scientific">Litchfieldella anticariensis (strain DSM 16096 / CECT 5854 / CIP 108499 / LMG 22089 / FP35)</name>
    <name type="common">Halomonas anticariensis</name>
    <dbReference type="NCBI Taxonomy" id="1121939"/>
    <lineage>
        <taxon>Bacteria</taxon>
        <taxon>Pseudomonadati</taxon>
        <taxon>Pseudomonadota</taxon>
        <taxon>Gammaproteobacteria</taxon>
        <taxon>Oceanospirillales</taxon>
        <taxon>Halomonadaceae</taxon>
        <taxon>Litchfieldella</taxon>
    </lineage>
</organism>
<dbReference type="Proteomes" id="UP000014463">
    <property type="component" value="Unassembled WGS sequence"/>
</dbReference>
<evidence type="ECO:0008006" key="4">
    <source>
        <dbReference type="Google" id="ProtNLM"/>
    </source>
</evidence>
<evidence type="ECO:0000313" key="2">
    <source>
        <dbReference type="EMBL" id="EPC03016.1"/>
    </source>
</evidence>
<feature type="region of interest" description="Disordered" evidence="1">
    <location>
        <begin position="69"/>
        <end position="91"/>
    </location>
</feature>
<gene>
    <name evidence="2" type="ORF">L861_22150</name>
</gene>
<feature type="compositionally biased region" description="Basic and acidic residues" evidence="1">
    <location>
        <begin position="78"/>
        <end position="91"/>
    </location>
</feature>
<keyword evidence="3" id="KW-1185">Reference proteome</keyword>
<dbReference type="RefSeq" id="WP_016415938.1">
    <property type="nucleotide sequence ID" value="NZ_AUAB01000013.1"/>
</dbReference>
<protein>
    <recommendedName>
        <fullName evidence="4">Outer membrane protein assembly factor BamC</fullName>
    </recommendedName>
</protein>
<dbReference type="InterPro" id="IPR042268">
    <property type="entry name" value="BamC_C"/>
</dbReference>
<comment type="caution">
    <text evidence="2">The sequence shown here is derived from an EMBL/GenBank/DDBJ whole genome shotgun (WGS) entry which is preliminary data.</text>
</comment>
<dbReference type="Gene3D" id="3.30.310.170">
    <property type="entry name" value="Outer membrane protein assembly factor BamC"/>
    <property type="match status" value="1"/>
</dbReference>
<dbReference type="AlphaFoldDB" id="S2LE33"/>
<dbReference type="STRING" id="1121939.L861_22150"/>
<name>S2LE33_LITA3</name>
<proteinExistence type="predicted"/>
<dbReference type="PATRIC" id="fig|1121939.11.peg.1438"/>
<dbReference type="eggNOG" id="COG3317">
    <property type="taxonomic scope" value="Bacteria"/>
</dbReference>
<dbReference type="EMBL" id="ASTJ01000022">
    <property type="protein sequence ID" value="EPC03016.1"/>
    <property type="molecule type" value="Genomic_DNA"/>
</dbReference>
<dbReference type="PROSITE" id="PS51257">
    <property type="entry name" value="PROKAR_LIPOPROTEIN"/>
    <property type="match status" value="1"/>
</dbReference>